<dbReference type="InterPro" id="IPR058876">
    <property type="entry name" value="Ig-like_ZP"/>
</dbReference>
<organism evidence="3 4">
    <name type="scientific">Clarias magur</name>
    <name type="common">Asian catfish</name>
    <name type="synonym">Macropteronotus magur</name>
    <dbReference type="NCBI Taxonomy" id="1594786"/>
    <lineage>
        <taxon>Eukaryota</taxon>
        <taxon>Metazoa</taxon>
        <taxon>Chordata</taxon>
        <taxon>Craniata</taxon>
        <taxon>Vertebrata</taxon>
        <taxon>Euteleostomi</taxon>
        <taxon>Actinopterygii</taxon>
        <taxon>Neopterygii</taxon>
        <taxon>Teleostei</taxon>
        <taxon>Ostariophysi</taxon>
        <taxon>Siluriformes</taxon>
        <taxon>Clariidae</taxon>
        <taxon>Clarias</taxon>
    </lineage>
</organism>
<dbReference type="Gene3D" id="2.60.40.4100">
    <property type="entry name" value="Zona pellucida, ZP-C domain"/>
    <property type="match status" value="1"/>
</dbReference>
<dbReference type="InterPro" id="IPR055355">
    <property type="entry name" value="ZP-C"/>
</dbReference>
<feature type="non-terminal residue" evidence="3">
    <location>
        <position position="963"/>
    </location>
</feature>
<dbReference type="PANTHER" id="PTHR47130">
    <property type="entry name" value="SI:DKEY-19B23.11-RELATED"/>
    <property type="match status" value="1"/>
</dbReference>
<dbReference type="PANTHER" id="PTHR47130:SF3">
    <property type="entry name" value="ZONA PELLUCIDA PROTEIN"/>
    <property type="match status" value="1"/>
</dbReference>
<proteinExistence type="predicted"/>
<gene>
    <name evidence="3" type="ORF">DAT39_009988</name>
</gene>
<keyword evidence="1" id="KW-1015">Disulfide bond</keyword>
<dbReference type="Pfam" id="PF26562">
    <property type="entry name" value="Ig-like"/>
    <property type="match status" value="1"/>
</dbReference>
<dbReference type="SUPFAM" id="SSF48452">
    <property type="entry name" value="TPR-like"/>
    <property type="match status" value="1"/>
</dbReference>
<dbReference type="OrthoDB" id="9944868at2759"/>
<evidence type="ECO:0000259" key="2">
    <source>
        <dbReference type="PROSITE" id="PS51034"/>
    </source>
</evidence>
<evidence type="ECO:0000313" key="4">
    <source>
        <dbReference type="Proteomes" id="UP000727407"/>
    </source>
</evidence>
<evidence type="ECO:0000256" key="1">
    <source>
        <dbReference type="ARBA" id="ARBA00023157"/>
    </source>
</evidence>
<dbReference type="Gene3D" id="1.25.40.10">
    <property type="entry name" value="Tetratricopeptide repeat domain"/>
    <property type="match status" value="1"/>
</dbReference>
<dbReference type="EMBL" id="QNUK01000140">
    <property type="protein sequence ID" value="KAF5900270.1"/>
    <property type="molecule type" value="Genomic_DNA"/>
</dbReference>
<dbReference type="Proteomes" id="UP000727407">
    <property type="component" value="Unassembled WGS sequence"/>
</dbReference>
<dbReference type="Pfam" id="PF23344">
    <property type="entry name" value="ZP-N"/>
    <property type="match status" value="1"/>
</dbReference>
<dbReference type="PROSITE" id="PS51034">
    <property type="entry name" value="ZP_2"/>
    <property type="match status" value="1"/>
</dbReference>
<dbReference type="SMART" id="SM00241">
    <property type="entry name" value="ZP"/>
    <property type="match status" value="1"/>
</dbReference>
<dbReference type="AlphaFoldDB" id="A0A8J4XDY4"/>
<dbReference type="Pfam" id="PF00100">
    <property type="entry name" value="Zona_pellucida"/>
    <property type="match status" value="1"/>
</dbReference>
<sequence length="963" mass="109660">MEDQSDRGNVLKEANDEFNSEHYKRAEDLYTEFINICTASGDCDSHDLAVAYNNRGQVKYFRVDFYEAMDDYSSAIKAHRQYEVPYYNRGLIRVFWLLVMAVESEAFSQRRGLTLECVGNVMKLTLDSALSFRRQLEIEAINGSGVVPLSPGLAAQCGYSVQSDPWGNIRIYTSLLSCFVYNHGDAVFDIGLRLQLYGNRMSDDVIEVEKTCEYDQWASREILCERNFMEVSVHRGHPNTNMQKQAIHPVTGTVGFLDDEQRSIAPSDIWRMVFYTPDEKPMTLEEVQKAGYGVSVTPTRLVLRSPKNKPETYIDDVNGVQMEFLRVSTYFKRAWSVTMIDSIAVCPTGGLHFTNQVIKWYMPQYIMPLIMNPQHQILEMYMGINGKRLGPTEMKARGYTMVINEPQIIMSLPVGGPDGYYKSNVLDYTYHVTYSIEPMLEILWLEGKSEVTRYKVHYPITTPPEPRLPFITDNTAADSEVFQLMLGFFLPDVELLNITFPAGVLSVEEANEKGYNVQEHLFANGSKAFSLEISFFDPAVLRTKVDPVNVVYSLFLTFGLFVVPEYSPFSHTALVEATRRDLIMFTMNGICDEKNFYVEIGHGNQGMNFQISVGRRNLTADLYTEYSVKENGTHVKMTVPFLAQDVVFEESSQSSLRARIDLVISHHNWQFKKFSLACSFPFIMTECFANGTITVLVVKAEAAARMIPSRLTLRDPSCKPVFSNNRFAYFSFNANSCQTTRTFQDDLMTYRNEISMGSLTAAGQPSQNATKSGREYRMAVVCSYQLTKTLALTFSPGPQASALHADPGFGELHVRMRLATDASFDSFYTDEDYPVVQYLKHPLYFQVELVQSIDPQIELVLENCWASANHRGSKLTWDLIANGCPNLADNYQITFYPVSSDERVRYPSHVRRFKIDMFTFVKDNLPLHDQIRVHCETILCDVQHTDGVCNTYCPLSKDENVKR</sequence>
<dbReference type="InterPro" id="IPR055356">
    <property type="entry name" value="ZP-N"/>
</dbReference>
<comment type="caution">
    <text evidence="3">The sequence shown here is derived from an EMBL/GenBank/DDBJ whole genome shotgun (WGS) entry which is preliminary data.</text>
</comment>
<dbReference type="InterPro" id="IPR001507">
    <property type="entry name" value="ZP_dom"/>
</dbReference>
<accession>A0A8J4XDY4</accession>
<dbReference type="Gene3D" id="2.60.40.3210">
    <property type="entry name" value="Zona pellucida, ZP-N domain"/>
    <property type="match status" value="1"/>
</dbReference>
<dbReference type="InterPro" id="IPR011990">
    <property type="entry name" value="TPR-like_helical_dom_sf"/>
</dbReference>
<feature type="domain" description="ZP" evidence="2">
    <location>
        <begin position="686"/>
        <end position="956"/>
    </location>
</feature>
<reference evidence="3" key="1">
    <citation type="submission" date="2020-07" db="EMBL/GenBank/DDBJ databases">
        <title>Clarias magur genome sequencing, assembly and annotation.</title>
        <authorList>
            <person name="Kushwaha B."/>
            <person name="Kumar R."/>
            <person name="Das P."/>
            <person name="Joshi C.G."/>
            <person name="Kumar D."/>
            <person name="Nagpure N.S."/>
            <person name="Pandey M."/>
            <person name="Agarwal S."/>
            <person name="Srivastava S."/>
            <person name="Singh M."/>
            <person name="Sahoo L."/>
            <person name="Jayasankar P."/>
            <person name="Meher P.K."/>
            <person name="Koringa P.G."/>
            <person name="Iquebal M.A."/>
            <person name="Das S.P."/>
            <person name="Bit A."/>
            <person name="Patnaik S."/>
            <person name="Patel N."/>
            <person name="Shah T.M."/>
            <person name="Hinsu A."/>
            <person name="Jena J.K."/>
        </authorList>
    </citation>
    <scope>NUCLEOTIDE SEQUENCE</scope>
    <source>
        <strain evidence="3">CIFAMagur01</strain>
        <tissue evidence="3">Testis</tissue>
    </source>
</reference>
<dbReference type="InterPro" id="IPR042235">
    <property type="entry name" value="ZP-C_dom"/>
</dbReference>
<evidence type="ECO:0000313" key="3">
    <source>
        <dbReference type="EMBL" id="KAF5900270.1"/>
    </source>
</evidence>
<keyword evidence="4" id="KW-1185">Reference proteome</keyword>
<name>A0A8J4XDY4_CLAMG</name>
<protein>
    <submittedName>
        <fullName evidence="3">Zona pellucida sperm-binding protein 2</fullName>
    </submittedName>
</protein>